<evidence type="ECO:0000256" key="12">
    <source>
        <dbReference type="ARBA" id="ARBA00023273"/>
    </source>
</evidence>
<feature type="region of interest" description="Disordered" evidence="16">
    <location>
        <begin position="331"/>
        <end position="407"/>
    </location>
</feature>
<dbReference type="GO" id="GO:0007411">
    <property type="term" value="P:axon guidance"/>
    <property type="evidence" value="ECO:0007669"/>
    <property type="project" value="UniProtKB-ARBA"/>
</dbReference>
<dbReference type="GO" id="GO:0005886">
    <property type="term" value="C:plasma membrane"/>
    <property type="evidence" value="ECO:0007669"/>
    <property type="project" value="UniProtKB-ARBA"/>
</dbReference>
<keyword evidence="5" id="KW-0217">Developmental protein</keyword>
<keyword evidence="9 15" id="KW-0547">Nucleotide-binding</keyword>
<dbReference type="GO" id="GO:0005524">
    <property type="term" value="F:ATP binding"/>
    <property type="evidence" value="ECO:0007669"/>
    <property type="project" value="UniProtKB-UniRule"/>
</dbReference>
<dbReference type="Proteomes" id="UP000035680">
    <property type="component" value="Unassembled WGS sequence"/>
</dbReference>
<evidence type="ECO:0000259" key="18">
    <source>
        <dbReference type="PROSITE" id="PS50108"/>
    </source>
</evidence>
<evidence type="ECO:0000256" key="15">
    <source>
        <dbReference type="PROSITE-ProRule" id="PRU10141"/>
    </source>
</evidence>
<dbReference type="FunFam" id="1.10.510.10:FF:000011">
    <property type="entry name" value="Non-specific serine/threonine protein kinase"/>
    <property type="match status" value="1"/>
</dbReference>
<keyword evidence="11 15" id="KW-0067">ATP-binding</keyword>
<dbReference type="InterPro" id="IPR011009">
    <property type="entry name" value="Kinase-like_dom_sf"/>
</dbReference>
<comment type="similarity">
    <text evidence="3">Belongs to the protein kinase superfamily. STE Ser/Thr protein kinase family. STE20 subfamily.</text>
</comment>
<organism evidence="19 20">
    <name type="scientific">Strongyloides venezuelensis</name>
    <name type="common">Threadworm</name>
    <dbReference type="NCBI Taxonomy" id="75913"/>
    <lineage>
        <taxon>Eukaryota</taxon>
        <taxon>Metazoa</taxon>
        <taxon>Ecdysozoa</taxon>
        <taxon>Nematoda</taxon>
        <taxon>Chromadorea</taxon>
        <taxon>Rhabditida</taxon>
        <taxon>Tylenchina</taxon>
        <taxon>Panagrolaimomorpha</taxon>
        <taxon>Strongyloidoidea</taxon>
        <taxon>Strongyloididae</taxon>
        <taxon>Strongyloides</taxon>
    </lineage>
</organism>
<dbReference type="SMART" id="SM00285">
    <property type="entry name" value="PBD"/>
    <property type="match status" value="1"/>
</dbReference>
<proteinExistence type="inferred from homology"/>
<evidence type="ECO:0000313" key="20">
    <source>
        <dbReference type="WBParaSite" id="SVE_1006100.2"/>
    </source>
</evidence>
<dbReference type="GO" id="GO:0030424">
    <property type="term" value="C:axon"/>
    <property type="evidence" value="ECO:0007669"/>
    <property type="project" value="UniProtKB-SubCell"/>
</dbReference>
<evidence type="ECO:0000256" key="3">
    <source>
        <dbReference type="ARBA" id="ARBA00008874"/>
    </source>
</evidence>
<evidence type="ECO:0000256" key="6">
    <source>
        <dbReference type="ARBA" id="ARBA00022490"/>
    </source>
</evidence>
<feature type="domain" description="CRIB" evidence="18">
    <location>
        <begin position="104"/>
        <end position="117"/>
    </location>
</feature>
<dbReference type="PANTHER" id="PTHR45832">
    <property type="entry name" value="SERINE/THREONINE-PROTEIN KINASE SAMKA-RELATED-RELATED"/>
    <property type="match status" value="1"/>
</dbReference>
<dbReference type="STRING" id="75913.A0A0K0FM34"/>
<comment type="subcellular location">
    <subcellularLocation>
        <location evidence="1">Cell projection</location>
        <location evidence="1">Axon</location>
    </subcellularLocation>
    <subcellularLocation>
        <location evidence="2">Cytoplasm</location>
    </subcellularLocation>
</comment>
<dbReference type="InterPro" id="IPR008271">
    <property type="entry name" value="Ser/Thr_kinase_AS"/>
</dbReference>
<feature type="domain" description="Protein kinase" evidence="17">
    <location>
        <begin position="432"/>
        <end position="683"/>
    </location>
</feature>
<dbReference type="PANTHER" id="PTHR45832:SF22">
    <property type="entry name" value="SERINE_THREONINE-PROTEIN KINASE SAMKA-RELATED"/>
    <property type="match status" value="1"/>
</dbReference>
<keyword evidence="10" id="KW-0418">Kinase</keyword>
<dbReference type="EC" id="2.7.11.1" evidence="4"/>
<keyword evidence="19" id="KW-1185">Reference proteome</keyword>
<dbReference type="SMART" id="SM00220">
    <property type="entry name" value="S_TKc"/>
    <property type="match status" value="1"/>
</dbReference>
<dbReference type="AlphaFoldDB" id="A0A0K0FM34"/>
<reference evidence="19" key="1">
    <citation type="submission" date="2014-07" db="EMBL/GenBank/DDBJ databases">
        <authorList>
            <person name="Martin A.A"/>
            <person name="De Silva N."/>
        </authorList>
    </citation>
    <scope>NUCLEOTIDE SEQUENCE</scope>
</reference>
<feature type="binding site" evidence="15">
    <location>
        <position position="461"/>
    </location>
    <ligand>
        <name>ATP</name>
        <dbReference type="ChEBI" id="CHEBI:30616"/>
    </ligand>
</feature>
<evidence type="ECO:0000256" key="11">
    <source>
        <dbReference type="ARBA" id="ARBA00022840"/>
    </source>
</evidence>
<keyword evidence="8" id="KW-0808">Transferase</keyword>
<dbReference type="InterPro" id="IPR036936">
    <property type="entry name" value="CRIB_dom_sf"/>
</dbReference>
<feature type="compositionally biased region" description="Basic and acidic residues" evidence="16">
    <location>
        <begin position="397"/>
        <end position="407"/>
    </location>
</feature>
<dbReference type="FunFam" id="3.90.810.10:FF:000005">
    <property type="entry name" value="Non-specific serine/threonine protein kinase"/>
    <property type="match status" value="1"/>
</dbReference>
<evidence type="ECO:0000256" key="5">
    <source>
        <dbReference type="ARBA" id="ARBA00022473"/>
    </source>
</evidence>
<dbReference type="GO" id="GO:0016477">
    <property type="term" value="P:cell migration"/>
    <property type="evidence" value="ECO:0007669"/>
    <property type="project" value="UniProtKB-ARBA"/>
</dbReference>
<evidence type="ECO:0000256" key="9">
    <source>
        <dbReference type="ARBA" id="ARBA00022741"/>
    </source>
</evidence>
<dbReference type="GO" id="GO:0106310">
    <property type="term" value="F:protein serine kinase activity"/>
    <property type="evidence" value="ECO:0007669"/>
    <property type="project" value="RHEA"/>
</dbReference>
<dbReference type="GO" id="GO:0004674">
    <property type="term" value="F:protein serine/threonine kinase activity"/>
    <property type="evidence" value="ECO:0007669"/>
    <property type="project" value="UniProtKB-KW"/>
</dbReference>
<dbReference type="PROSITE" id="PS50011">
    <property type="entry name" value="PROTEIN_KINASE_DOM"/>
    <property type="match status" value="1"/>
</dbReference>
<dbReference type="SUPFAM" id="SSF56112">
    <property type="entry name" value="Protein kinase-like (PK-like)"/>
    <property type="match status" value="1"/>
</dbReference>
<dbReference type="GO" id="GO:0034329">
    <property type="term" value="P:cell junction assembly"/>
    <property type="evidence" value="ECO:0007669"/>
    <property type="project" value="UniProtKB-ARBA"/>
</dbReference>
<dbReference type="PROSITE" id="PS50108">
    <property type="entry name" value="CRIB"/>
    <property type="match status" value="1"/>
</dbReference>
<evidence type="ECO:0000313" key="19">
    <source>
        <dbReference type="Proteomes" id="UP000035680"/>
    </source>
</evidence>
<dbReference type="Gene3D" id="3.30.200.20">
    <property type="entry name" value="Phosphorylase Kinase, domain 1"/>
    <property type="match status" value="1"/>
</dbReference>
<evidence type="ECO:0000256" key="7">
    <source>
        <dbReference type="ARBA" id="ARBA00022527"/>
    </source>
</evidence>
<dbReference type="Gene3D" id="3.90.810.10">
    <property type="entry name" value="CRIB domain"/>
    <property type="match status" value="1"/>
</dbReference>
<name>A0A0K0FM34_STRVS</name>
<dbReference type="GO" id="GO:0009791">
    <property type="term" value="P:post-embryonic development"/>
    <property type="evidence" value="ECO:0007669"/>
    <property type="project" value="UniProtKB-ARBA"/>
</dbReference>
<dbReference type="Pfam" id="PF00069">
    <property type="entry name" value="Pkinase"/>
    <property type="match status" value="1"/>
</dbReference>
<dbReference type="Pfam" id="PF00786">
    <property type="entry name" value="PBD"/>
    <property type="match status" value="1"/>
</dbReference>
<accession>A0A0K0FM34</accession>
<protein>
    <recommendedName>
        <fullName evidence="4">non-specific serine/threonine protein kinase</fullName>
        <ecNumber evidence="4">2.7.11.1</ecNumber>
    </recommendedName>
</protein>
<reference evidence="20" key="2">
    <citation type="submission" date="2015-08" db="UniProtKB">
        <authorList>
            <consortium name="WormBaseParasite"/>
        </authorList>
    </citation>
    <scope>IDENTIFICATION</scope>
</reference>
<dbReference type="PROSITE" id="PS00107">
    <property type="entry name" value="PROTEIN_KINASE_ATP"/>
    <property type="match status" value="1"/>
</dbReference>
<dbReference type="GO" id="GO:0005829">
    <property type="term" value="C:cytosol"/>
    <property type="evidence" value="ECO:0007669"/>
    <property type="project" value="UniProtKB-ARBA"/>
</dbReference>
<dbReference type="FunFam" id="3.30.200.20:FF:000705">
    <property type="entry name" value="Non-specific serine/threonine protein kinase"/>
    <property type="match status" value="1"/>
</dbReference>
<dbReference type="InterPro" id="IPR000719">
    <property type="entry name" value="Prot_kinase_dom"/>
</dbReference>
<evidence type="ECO:0000256" key="16">
    <source>
        <dbReference type="SAM" id="MobiDB-lite"/>
    </source>
</evidence>
<dbReference type="GO" id="GO:0048598">
    <property type="term" value="P:embryonic morphogenesis"/>
    <property type="evidence" value="ECO:0007669"/>
    <property type="project" value="UniProtKB-ARBA"/>
</dbReference>
<comment type="catalytic activity">
    <reaction evidence="13">
        <text>L-threonyl-[protein] + ATP = O-phospho-L-threonyl-[protein] + ADP + H(+)</text>
        <dbReference type="Rhea" id="RHEA:46608"/>
        <dbReference type="Rhea" id="RHEA-COMP:11060"/>
        <dbReference type="Rhea" id="RHEA-COMP:11605"/>
        <dbReference type="ChEBI" id="CHEBI:15378"/>
        <dbReference type="ChEBI" id="CHEBI:30013"/>
        <dbReference type="ChEBI" id="CHEBI:30616"/>
        <dbReference type="ChEBI" id="CHEBI:61977"/>
        <dbReference type="ChEBI" id="CHEBI:456216"/>
        <dbReference type="EC" id="2.7.11.1"/>
    </reaction>
</comment>
<dbReference type="InterPro" id="IPR000095">
    <property type="entry name" value="CRIB_dom"/>
</dbReference>
<evidence type="ECO:0000256" key="1">
    <source>
        <dbReference type="ARBA" id="ARBA00004489"/>
    </source>
</evidence>
<evidence type="ECO:0000256" key="14">
    <source>
        <dbReference type="ARBA" id="ARBA00048679"/>
    </source>
</evidence>
<dbReference type="GO" id="GO:0009887">
    <property type="term" value="P:animal organ morphogenesis"/>
    <property type="evidence" value="ECO:0007669"/>
    <property type="project" value="UniProtKB-ARBA"/>
</dbReference>
<dbReference type="InterPro" id="IPR017441">
    <property type="entry name" value="Protein_kinase_ATP_BS"/>
</dbReference>
<evidence type="ECO:0000256" key="4">
    <source>
        <dbReference type="ARBA" id="ARBA00012513"/>
    </source>
</evidence>
<dbReference type="PROSITE" id="PS00108">
    <property type="entry name" value="PROTEIN_KINASE_ST"/>
    <property type="match status" value="1"/>
</dbReference>
<keyword evidence="6" id="KW-0963">Cytoplasm</keyword>
<dbReference type="InterPro" id="IPR051931">
    <property type="entry name" value="PAK3-like"/>
</dbReference>
<dbReference type="CDD" id="cd01093">
    <property type="entry name" value="CRIB_PAK_like"/>
    <property type="match status" value="1"/>
</dbReference>
<comment type="catalytic activity">
    <reaction evidence="14">
        <text>L-seryl-[protein] + ATP = O-phospho-L-seryl-[protein] + ADP + H(+)</text>
        <dbReference type="Rhea" id="RHEA:17989"/>
        <dbReference type="Rhea" id="RHEA-COMP:9863"/>
        <dbReference type="Rhea" id="RHEA-COMP:11604"/>
        <dbReference type="ChEBI" id="CHEBI:15378"/>
        <dbReference type="ChEBI" id="CHEBI:29999"/>
        <dbReference type="ChEBI" id="CHEBI:30616"/>
        <dbReference type="ChEBI" id="CHEBI:83421"/>
        <dbReference type="ChEBI" id="CHEBI:456216"/>
        <dbReference type="EC" id="2.7.11.1"/>
    </reaction>
</comment>
<keyword evidence="7" id="KW-0723">Serine/threonine-protein kinase</keyword>
<sequence length="708" mass="78724">MIIFRFQYMKSQMYSNYTNFGSSSTNGSGNSNIHHKFIDVKDYQSNKDGMIMLNGGMNKSDNFTFSGSNNTTLKNSGSSKSKLKAFVAGKKSKAKDKISDKPIISLPSNFEHTVHVGYDPSTGEFTGMPQHWAILLQNSQISKQEQQQNPQAVLDALKYYTQKDNSTQKWLRFDDNQYDNFRDSSTVSPNSSYTQFNYSSKTEPVHKKSLPITPSSPFINKSFNSGYKIQNSSSIGYSNPNGMESSLQKQSNYTTSTLSSCHNYKMSNDCSLPPNYQQKSALSSYNVNPSLINSQNQKLTNAFDNMSIKKKDSFSVSSNSSVSECDASLVTGGRTDLSSTPNNSLTNSKLSFLNSDNGRPPPPIPERPPRTLSIYTKPKDDDEKTPNSVTTSGGFGKDTKREVSQRKKKLSDAEVLARLRSIVTIGNPDRRYQKVDKIGSGASGSVYTAIEISTGAEVAIKEMNLSQQPKKDLIINEILVMRENKHPNIVNYLDSYLVGDDLWVIMEYLAGGSLTDVVTECQMEEGMIAGVCREVLQALEFLHSRHVIHRDIKSDNILLGMDGSVKLTDFGFCAQISPEQNKRTTMVGTPYWMAPEVVTRKQYGPSVDCWSLGIMAIEMVEGEPPYLNENPLRAIYLIATNGKPDFPSRESLSLPFRDFIDRALEVNVDKRYSASELLKHNFLKCAQPLSGLQYLIVAAKRSIAASNG</sequence>
<feature type="compositionally biased region" description="Low complexity" evidence="16">
    <location>
        <begin position="335"/>
        <end position="351"/>
    </location>
</feature>
<dbReference type="InterPro" id="IPR033923">
    <property type="entry name" value="PAK_BD"/>
</dbReference>
<dbReference type="Gene3D" id="1.10.510.10">
    <property type="entry name" value="Transferase(Phosphotransferase) domain 1"/>
    <property type="match status" value="1"/>
</dbReference>
<evidence type="ECO:0000259" key="17">
    <source>
        <dbReference type="PROSITE" id="PS50011"/>
    </source>
</evidence>
<evidence type="ECO:0000256" key="8">
    <source>
        <dbReference type="ARBA" id="ARBA00022679"/>
    </source>
</evidence>
<evidence type="ECO:0000256" key="13">
    <source>
        <dbReference type="ARBA" id="ARBA00047899"/>
    </source>
</evidence>
<dbReference type="GO" id="GO:0030054">
    <property type="term" value="C:cell junction"/>
    <property type="evidence" value="ECO:0007669"/>
    <property type="project" value="UniProtKB-ARBA"/>
</dbReference>
<evidence type="ECO:0000256" key="2">
    <source>
        <dbReference type="ARBA" id="ARBA00004496"/>
    </source>
</evidence>
<dbReference type="WBParaSite" id="SVE_1006100.2">
    <property type="protein sequence ID" value="SVE_1006100.2"/>
    <property type="gene ID" value="SVE_1006100"/>
</dbReference>
<keyword evidence="12" id="KW-0966">Cell projection</keyword>
<evidence type="ECO:0000256" key="10">
    <source>
        <dbReference type="ARBA" id="ARBA00022777"/>
    </source>
</evidence>